<name>A0A2T4UJN1_9ACTN</name>
<protein>
    <recommendedName>
        <fullName evidence="4">DUF4878 domain-containing protein</fullName>
    </recommendedName>
</protein>
<dbReference type="InterPro" id="IPR039437">
    <property type="entry name" value="FrzH/put_lumazine-bd"/>
</dbReference>
<keyword evidence="1" id="KW-0732">Signal</keyword>
<evidence type="ECO:0008006" key="4">
    <source>
        <dbReference type="Google" id="ProtNLM"/>
    </source>
</evidence>
<feature type="chain" id="PRO_5038391876" description="DUF4878 domain-containing protein" evidence="1">
    <location>
        <begin position="27"/>
        <end position="148"/>
    </location>
</feature>
<sequence length="148" mass="15498">MQGTLSPMPTAARPLLAVLVAATALAGCSGSEESSSPDFKGEQKLVANVVEDLQDAGREQDADQVCQLLSEQLITTIRATAGGKATCAEAIDDAIQDADSFDLSVKSVTVTGTTAKAVVESEDRDKNVRDTIQFVKDGQRWKISALAG</sequence>
<reference evidence="2 3" key="1">
    <citation type="submission" date="2018-03" db="EMBL/GenBank/DDBJ databases">
        <title>Aquarubrobacter algicola gen. nov., sp. nov., a novel actinobacterium isolated from shallow eutrophic lake during the end of cyanobacterial harmful algal blooms.</title>
        <authorList>
            <person name="Chun S.J."/>
        </authorList>
    </citation>
    <scope>NUCLEOTIDE SEQUENCE [LARGE SCALE GENOMIC DNA]</scope>
    <source>
        <strain evidence="2 3">Seoho-28</strain>
    </source>
</reference>
<dbReference type="SUPFAM" id="SSF54427">
    <property type="entry name" value="NTF2-like"/>
    <property type="match status" value="1"/>
</dbReference>
<comment type="caution">
    <text evidence="2">The sequence shown here is derived from an EMBL/GenBank/DDBJ whole genome shotgun (WGS) entry which is preliminary data.</text>
</comment>
<dbReference type="Proteomes" id="UP000240739">
    <property type="component" value="Unassembled WGS sequence"/>
</dbReference>
<feature type="signal peptide" evidence="1">
    <location>
        <begin position="1"/>
        <end position="26"/>
    </location>
</feature>
<proteinExistence type="predicted"/>
<accession>A0A2T4UJN1</accession>
<dbReference type="AlphaFoldDB" id="A0A2T4UJN1"/>
<gene>
    <name evidence="2" type="ORF">C7Y72_07210</name>
</gene>
<dbReference type="EMBL" id="PYYB01000001">
    <property type="protein sequence ID" value="PTL59453.1"/>
    <property type="molecule type" value="Genomic_DNA"/>
</dbReference>
<dbReference type="Pfam" id="PF12893">
    <property type="entry name" value="Lumazine_bd_2"/>
    <property type="match status" value="1"/>
</dbReference>
<keyword evidence="3" id="KW-1185">Reference proteome</keyword>
<dbReference type="InterPro" id="IPR032710">
    <property type="entry name" value="NTF2-like_dom_sf"/>
</dbReference>
<evidence type="ECO:0000313" key="3">
    <source>
        <dbReference type="Proteomes" id="UP000240739"/>
    </source>
</evidence>
<evidence type="ECO:0000313" key="2">
    <source>
        <dbReference type="EMBL" id="PTL59453.1"/>
    </source>
</evidence>
<organism evidence="2 3">
    <name type="scientific">Paraconexibacter algicola</name>
    <dbReference type="NCBI Taxonomy" id="2133960"/>
    <lineage>
        <taxon>Bacteria</taxon>
        <taxon>Bacillati</taxon>
        <taxon>Actinomycetota</taxon>
        <taxon>Thermoleophilia</taxon>
        <taxon>Solirubrobacterales</taxon>
        <taxon>Paraconexibacteraceae</taxon>
        <taxon>Paraconexibacter</taxon>
    </lineage>
</organism>
<dbReference type="Gene3D" id="3.10.450.50">
    <property type="match status" value="1"/>
</dbReference>
<evidence type="ECO:0000256" key="1">
    <source>
        <dbReference type="SAM" id="SignalP"/>
    </source>
</evidence>